<reference evidence="1 2" key="1">
    <citation type="submission" date="2023-09" db="EMBL/GenBank/DDBJ databases">
        <title>Multi-omics analysis of a traditional fermented food reveals byproduct-associated fungal strains for waste-to-food upcycling.</title>
        <authorList>
            <consortium name="Lawrence Berkeley National Laboratory"/>
            <person name="Rekdal V.M."/>
            <person name="Villalobos-Escobedo J.M."/>
            <person name="Rodriguez-Valeron N."/>
            <person name="Garcia M.O."/>
            <person name="Vasquez D.P."/>
            <person name="Damayanti I."/>
            <person name="Sorensen P.M."/>
            <person name="Baidoo E.E."/>
            <person name="De Carvalho A.C."/>
            <person name="Riley R."/>
            <person name="Lipzen A."/>
            <person name="He G."/>
            <person name="Yan M."/>
            <person name="Haridas S."/>
            <person name="Daum C."/>
            <person name="Yoshinaga Y."/>
            <person name="Ng V."/>
            <person name="Grigoriev I.V."/>
            <person name="Munk R."/>
            <person name="Nuraida L."/>
            <person name="Wijaya C.H."/>
            <person name="Morales P.-C."/>
            <person name="Keasling J.D."/>
        </authorList>
    </citation>
    <scope>NUCLEOTIDE SEQUENCE [LARGE SCALE GENOMIC DNA]</scope>
    <source>
        <strain evidence="1 2">FGSC 2613</strain>
    </source>
</reference>
<dbReference type="EMBL" id="JAVLET010000002">
    <property type="protein sequence ID" value="KAL0473738.1"/>
    <property type="molecule type" value="Genomic_DNA"/>
</dbReference>
<feature type="non-terminal residue" evidence="1">
    <location>
        <position position="1"/>
    </location>
</feature>
<evidence type="ECO:0000313" key="1">
    <source>
        <dbReference type="EMBL" id="KAL0473738.1"/>
    </source>
</evidence>
<organism evidence="1 2">
    <name type="scientific">Neurospora intermedia</name>
    <dbReference type="NCBI Taxonomy" id="5142"/>
    <lineage>
        <taxon>Eukaryota</taxon>
        <taxon>Fungi</taxon>
        <taxon>Dikarya</taxon>
        <taxon>Ascomycota</taxon>
        <taxon>Pezizomycotina</taxon>
        <taxon>Sordariomycetes</taxon>
        <taxon>Sordariomycetidae</taxon>
        <taxon>Sordariales</taxon>
        <taxon>Sordariaceae</taxon>
        <taxon>Neurospora</taxon>
    </lineage>
</organism>
<dbReference type="Proteomes" id="UP001451303">
    <property type="component" value="Unassembled WGS sequence"/>
</dbReference>
<name>A0ABR3DM50_NEUIN</name>
<protein>
    <submittedName>
        <fullName evidence="1">Uncharacterized protein</fullName>
    </submittedName>
</protein>
<evidence type="ECO:0000313" key="2">
    <source>
        <dbReference type="Proteomes" id="UP001451303"/>
    </source>
</evidence>
<sequence length="49" mass="5753">ITQLTIANRINTSIRIFPFFATHKFNIKLPIFIVKEETRLKPLLVSIKK</sequence>
<gene>
    <name evidence="1" type="ORF">QR685DRAFT_436392</name>
</gene>
<accession>A0ABR3DM50</accession>
<proteinExistence type="predicted"/>
<keyword evidence="2" id="KW-1185">Reference proteome</keyword>
<comment type="caution">
    <text evidence="1">The sequence shown here is derived from an EMBL/GenBank/DDBJ whole genome shotgun (WGS) entry which is preliminary data.</text>
</comment>